<feature type="domain" description="VWFA" evidence="9">
    <location>
        <begin position="358"/>
        <end position="586"/>
    </location>
</feature>
<evidence type="ECO:0000256" key="3">
    <source>
        <dbReference type="ARBA" id="ARBA00022525"/>
    </source>
</evidence>
<reference evidence="10 11" key="1">
    <citation type="submission" date="2021-04" db="EMBL/GenBank/DDBJ databases">
        <title>Allobacillus sp. nov. SKP8-2 isolated from shrimp paste.</title>
        <authorList>
            <person name="Tanasupawat S."/>
            <person name="Yiamsombat S."/>
            <person name="Kanchanasin P."/>
            <person name="Kuncharoen N."/>
        </authorList>
    </citation>
    <scope>NUCLEOTIDE SEQUENCE [LARGE SCALE GENOMIC DNA]</scope>
    <source>
        <strain evidence="10 11">SKP8-2</strain>
    </source>
</reference>
<dbReference type="InterPro" id="IPR009459">
    <property type="entry name" value="MucBP_dom"/>
</dbReference>
<proteinExistence type="predicted"/>
<feature type="transmembrane region" description="Helical" evidence="8">
    <location>
        <begin position="7"/>
        <end position="28"/>
    </location>
</feature>
<dbReference type="SMART" id="SM00327">
    <property type="entry name" value="VWA"/>
    <property type="match status" value="1"/>
</dbReference>
<dbReference type="PANTHER" id="PTHR22588:SF3">
    <property type="entry name" value="VWFA DOMAIN-CONTAINING PROTEIN"/>
    <property type="match status" value="1"/>
</dbReference>
<keyword evidence="8" id="KW-0812">Transmembrane</keyword>
<comment type="caution">
    <text evidence="10">The sequence shown here is derived from an EMBL/GenBank/DDBJ whole genome shotgun (WGS) entry which is preliminary data.</text>
</comment>
<dbReference type="Pfam" id="PF17802">
    <property type="entry name" value="SpaA"/>
    <property type="match status" value="1"/>
</dbReference>
<dbReference type="InterPro" id="IPR036465">
    <property type="entry name" value="vWFA_dom_sf"/>
</dbReference>
<keyword evidence="11" id="KW-1185">Reference proteome</keyword>
<dbReference type="SUPFAM" id="SSF53300">
    <property type="entry name" value="vWA-like"/>
    <property type="match status" value="1"/>
</dbReference>
<gene>
    <name evidence="10" type="ORF">KC820_00210</name>
</gene>
<evidence type="ECO:0000256" key="8">
    <source>
        <dbReference type="SAM" id="Phobius"/>
    </source>
</evidence>
<dbReference type="PROSITE" id="PS50234">
    <property type="entry name" value="VWFA"/>
    <property type="match status" value="1"/>
</dbReference>
<evidence type="ECO:0000256" key="5">
    <source>
        <dbReference type="ARBA" id="ARBA00022737"/>
    </source>
</evidence>
<dbReference type="Gene3D" id="3.40.50.410">
    <property type="entry name" value="von Willebrand factor, type A domain"/>
    <property type="match status" value="1"/>
</dbReference>
<evidence type="ECO:0000256" key="1">
    <source>
        <dbReference type="ARBA" id="ARBA00004168"/>
    </source>
</evidence>
<feature type="transmembrane region" description="Helical" evidence="8">
    <location>
        <begin position="962"/>
        <end position="980"/>
    </location>
</feature>
<comment type="subcellular location">
    <subcellularLocation>
        <location evidence="1">Secreted</location>
        <location evidence="1">Cell wall</location>
        <topology evidence="1">Peptidoglycan-anchor</topology>
    </subcellularLocation>
</comment>
<keyword evidence="6" id="KW-0572">Peptidoglycan-anchor</keyword>
<dbReference type="SUPFAM" id="SSF49478">
    <property type="entry name" value="Cna protein B-type domain"/>
    <property type="match status" value="1"/>
</dbReference>
<dbReference type="InterPro" id="IPR049319">
    <property type="entry name" value="GBS104-like_Ig"/>
</dbReference>
<organism evidence="10 11">
    <name type="scientific">Allobacillus saliphilus</name>
    <dbReference type="NCBI Taxonomy" id="2912308"/>
    <lineage>
        <taxon>Bacteria</taxon>
        <taxon>Bacillati</taxon>
        <taxon>Bacillota</taxon>
        <taxon>Bacilli</taxon>
        <taxon>Bacillales</taxon>
        <taxon>Bacillaceae</taxon>
        <taxon>Allobacillus</taxon>
    </lineage>
</organism>
<dbReference type="EMBL" id="JAGSIE010000002">
    <property type="protein sequence ID" value="MBR7552563.1"/>
    <property type="molecule type" value="Genomic_DNA"/>
</dbReference>
<dbReference type="Gene3D" id="3.10.20.320">
    <property type="entry name" value="Putative peptidoglycan bound protein (lpxtg motif)"/>
    <property type="match status" value="1"/>
</dbReference>
<keyword evidence="8" id="KW-1133">Transmembrane helix</keyword>
<dbReference type="InterPro" id="IPR041033">
    <property type="entry name" value="SpaA_PFL_dom_1"/>
</dbReference>
<feature type="compositionally biased region" description="Acidic residues" evidence="7">
    <location>
        <begin position="262"/>
        <end position="276"/>
    </location>
</feature>
<feature type="compositionally biased region" description="Polar residues" evidence="7">
    <location>
        <begin position="304"/>
        <end position="316"/>
    </location>
</feature>
<name>A0A941HRN2_9BACI</name>
<dbReference type="Pfam" id="PF00746">
    <property type="entry name" value="Gram_pos_anchor"/>
    <property type="match status" value="1"/>
</dbReference>
<keyword evidence="3" id="KW-0964">Secreted</keyword>
<feature type="compositionally biased region" description="Acidic residues" evidence="7">
    <location>
        <begin position="159"/>
        <end position="197"/>
    </location>
</feature>
<dbReference type="InterPro" id="IPR052229">
    <property type="entry name" value="Collagen-VI/PIF"/>
</dbReference>
<sequence>MRYIKGISIMTIVVLIFHIFGLNAGLLATSEQSTSNEVSVEYVTHSDEDIEWNLVVDVTSESEDDEVNVAIEFSSGLSHGSIDGTNSIDVEETANGYLLKSSKSIQEEFKLTTVRTDDLVDSYQLKAVASFDGQQIEDFDEKSLPMPVLTQLNQTESNEQADESSSEMTSDEEDAEEQVESSADDEAETEEDTGSSEEESHAEDGDEKSDEEVNSEDESLEEGSADEEVHDESELEESEDGSTEEEIEEDVEKQEELNEQPSETDQEEDALSAEDDESKKDEAEDELLKKKKNEKRGKNHPAFRSTSVPNALSGQSMGDEWPEPGSLKLSKEASDTGTYAEWEIDLSVEGKNLRNSSDIVIVFDRSGSMAGGRLAQAKVAAKEFVDELLIAGSTTRIALVEFSTQGTLSKDFTDYSGKQQLKNKINGISAGGGTNIQAGLHQAKLLLQASSADKKTVVLLSDGEPTYSFKANSASSYSWPGQKYNFILSNFDYTSQLGSGSSYDLESCWFFGCYPTDYSVDGYTVSTNGVPTISEAAHLMNSGIDMYSIGLSVGNNNDANYVLQNSQNKGYFSGGTDDLSPIFSEIAAQLAFAATNAVVTDPLGDMFDLAETGAYQGNHYVVSHGSINWDSSTETFTWNIGNIKENETYTLTYRVKIDWSKNPEGNVDYLTNGVTPLDYTDPTGSQSQKLFQVPEVSIDAGMIDVYGYRVNVNGDPIDANGNVVAKHQAELFYYDIHGMNLPFGQIQNVVPDTVSDYTLLVGDNPTAITPTPNEPYHSVWFGYVKTSEMIAGDVTVRHVDENGQELMPDEVLSGLIGETYSSSEAQIEGYEFSHMDGSSAPASGEFMADEQTVIYVYTKKLGSITITKVDESGEPLAGAVFELSGPNGFSATGTSDENGLIVFDELDWAEYTLSETKAPEGYRLLEGERTISISSDQLHVNETIENTLQDWEIPKTGGIGTIGFYGVGAILMATALFLLWRRRKENNE</sequence>
<dbReference type="InterPro" id="IPR019931">
    <property type="entry name" value="LPXTG_anchor"/>
</dbReference>
<keyword evidence="5" id="KW-0677">Repeat</keyword>
<feature type="region of interest" description="Disordered" evidence="7">
    <location>
        <begin position="153"/>
        <end position="334"/>
    </location>
</feature>
<keyword evidence="4" id="KW-0732">Signal</keyword>
<dbReference type="Proteomes" id="UP000675431">
    <property type="component" value="Unassembled WGS sequence"/>
</dbReference>
<dbReference type="PANTHER" id="PTHR22588">
    <property type="entry name" value="VWFA DOMAIN-CONTAINING PROTEIN"/>
    <property type="match status" value="1"/>
</dbReference>
<evidence type="ECO:0000259" key="9">
    <source>
        <dbReference type="PROSITE" id="PS50234"/>
    </source>
</evidence>
<protein>
    <submittedName>
        <fullName evidence="10">VWA domain-containing protein</fullName>
    </submittedName>
</protein>
<evidence type="ECO:0000256" key="6">
    <source>
        <dbReference type="ARBA" id="ARBA00023088"/>
    </source>
</evidence>
<evidence type="ECO:0000313" key="11">
    <source>
        <dbReference type="Proteomes" id="UP000675431"/>
    </source>
</evidence>
<dbReference type="InterPro" id="IPR013783">
    <property type="entry name" value="Ig-like_fold"/>
</dbReference>
<keyword evidence="8" id="KW-0472">Membrane</keyword>
<accession>A0A941HRN2</accession>
<dbReference type="Gene3D" id="2.60.40.10">
    <property type="entry name" value="Immunoglobulins"/>
    <property type="match status" value="1"/>
</dbReference>
<dbReference type="Pfam" id="PF21426">
    <property type="entry name" value="GBS104-like_Ig"/>
    <property type="match status" value="1"/>
</dbReference>
<feature type="compositionally biased region" description="Basic and acidic residues" evidence="7">
    <location>
        <begin position="277"/>
        <end position="288"/>
    </location>
</feature>
<dbReference type="NCBIfam" id="TIGR01167">
    <property type="entry name" value="LPXTG_anchor"/>
    <property type="match status" value="1"/>
</dbReference>
<dbReference type="RefSeq" id="WP_212367007.1">
    <property type="nucleotide sequence ID" value="NZ_JAGSIE010000002.1"/>
</dbReference>
<evidence type="ECO:0000256" key="7">
    <source>
        <dbReference type="SAM" id="MobiDB-lite"/>
    </source>
</evidence>
<dbReference type="AlphaFoldDB" id="A0A941HRN2"/>
<dbReference type="CDD" id="cd00198">
    <property type="entry name" value="vWFA"/>
    <property type="match status" value="1"/>
</dbReference>
<evidence type="ECO:0000256" key="2">
    <source>
        <dbReference type="ARBA" id="ARBA00022512"/>
    </source>
</evidence>
<dbReference type="Pfam" id="PF00092">
    <property type="entry name" value="VWA"/>
    <property type="match status" value="1"/>
</dbReference>
<feature type="compositionally biased region" description="Acidic residues" evidence="7">
    <location>
        <begin position="204"/>
        <end position="253"/>
    </location>
</feature>
<dbReference type="InterPro" id="IPR002035">
    <property type="entry name" value="VWF_A"/>
</dbReference>
<evidence type="ECO:0000256" key="4">
    <source>
        <dbReference type="ARBA" id="ARBA00022729"/>
    </source>
</evidence>
<keyword evidence="2" id="KW-0134">Cell wall</keyword>
<evidence type="ECO:0000313" key="10">
    <source>
        <dbReference type="EMBL" id="MBR7552563.1"/>
    </source>
</evidence>
<dbReference type="Pfam" id="PF06458">
    <property type="entry name" value="MucBP"/>
    <property type="match status" value="1"/>
</dbReference>
<dbReference type="Gene3D" id="2.60.40.1170">
    <property type="entry name" value="Mu homology domain, subdomain B"/>
    <property type="match status" value="1"/>
</dbReference>
<feature type="compositionally biased region" description="Basic residues" evidence="7">
    <location>
        <begin position="289"/>
        <end position="301"/>
    </location>
</feature>